<keyword evidence="1" id="KW-0732">Signal</keyword>
<sequence>MVAAFSFLSLLLVTTLSCVQGQDLVEPVVFPNQYSELADAFFEGKRNRVEIIKEMAQPENDLKIKGLDVIPREMLRDNSQLNYIASLSVNNKAAYKSNEWLENYDTNPEGCRVFGQFRKQVQRCNNYFIEKNLFRDNTKNTGLRYAYACDNTMEIPCPRSGCRYDPTQPIYKSASNPIFVKEANIMKPDGKGVEEDIKFADDKEEVILFPGTKTMTLRECFSRQVYYGTQVKIQGNKKNGYFPQVENSESRTGPSGTTEVRDKRAWFVYLS</sequence>
<comment type="caution">
    <text evidence="2">The sequence shown here is derived from an EMBL/GenBank/DDBJ whole genome shotgun (WGS) entry which is preliminary data.</text>
</comment>
<protein>
    <submittedName>
        <fullName evidence="2">Uncharacterized protein</fullName>
    </submittedName>
</protein>
<feature type="chain" id="PRO_5046382411" evidence="1">
    <location>
        <begin position="22"/>
        <end position="271"/>
    </location>
</feature>
<organism evidence="2 3">
    <name type="scientific">Basidiobolus ranarum</name>
    <dbReference type="NCBI Taxonomy" id="34480"/>
    <lineage>
        <taxon>Eukaryota</taxon>
        <taxon>Fungi</taxon>
        <taxon>Fungi incertae sedis</taxon>
        <taxon>Zoopagomycota</taxon>
        <taxon>Entomophthoromycotina</taxon>
        <taxon>Basidiobolomycetes</taxon>
        <taxon>Basidiobolales</taxon>
        <taxon>Basidiobolaceae</taxon>
        <taxon>Basidiobolus</taxon>
    </lineage>
</organism>
<evidence type="ECO:0000313" key="2">
    <source>
        <dbReference type="EMBL" id="KAK9693936.1"/>
    </source>
</evidence>
<feature type="signal peptide" evidence="1">
    <location>
        <begin position="1"/>
        <end position="21"/>
    </location>
</feature>
<reference evidence="2 3" key="1">
    <citation type="submission" date="2023-04" db="EMBL/GenBank/DDBJ databases">
        <title>Genome of Basidiobolus ranarum AG-B5.</title>
        <authorList>
            <person name="Stajich J.E."/>
            <person name="Carter-House D."/>
            <person name="Gryganskyi A."/>
        </authorList>
    </citation>
    <scope>NUCLEOTIDE SEQUENCE [LARGE SCALE GENOMIC DNA]</scope>
    <source>
        <strain evidence="2 3">AG-B5</strain>
    </source>
</reference>
<evidence type="ECO:0000313" key="3">
    <source>
        <dbReference type="Proteomes" id="UP001479436"/>
    </source>
</evidence>
<keyword evidence="3" id="KW-1185">Reference proteome</keyword>
<name>A0ABR2VQI7_9FUNG</name>
<dbReference type="Proteomes" id="UP001479436">
    <property type="component" value="Unassembled WGS sequence"/>
</dbReference>
<accession>A0ABR2VQI7</accession>
<gene>
    <name evidence="2" type="ORF">K7432_013673</name>
</gene>
<evidence type="ECO:0000256" key="1">
    <source>
        <dbReference type="SAM" id="SignalP"/>
    </source>
</evidence>
<proteinExistence type="predicted"/>
<dbReference type="EMBL" id="JASJQH010008266">
    <property type="protein sequence ID" value="KAK9693936.1"/>
    <property type="molecule type" value="Genomic_DNA"/>
</dbReference>